<dbReference type="EMBL" id="UWOC01000148">
    <property type="protein sequence ID" value="VCU08962.1"/>
    <property type="molecule type" value="Genomic_DNA"/>
</dbReference>
<keyword evidence="4" id="KW-1185">Reference proteome</keyword>
<dbReference type="Gene3D" id="3.40.50.10180">
    <property type="entry name" value="Glycerate kinase, MOFRL-like N-terminal domain"/>
    <property type="match status" value="1"/>
</dbReference>
<dbReference type="InterPro" id="IPR038614">
    <property type="entry name" value="GK_N_sf"/>
</dbReference>
<protein>
    <submittedName>
        <fullName evidence="3">Hydroxypyruvate reductase</fullName>
    </submittedName>
</protein>
<dbReference type="Gene3D" id="3.40.1480.10">
    <property type="entry name" value="MOFRL domain"/>
    <property type="match status" value="1"/>
</dbReference>
<dbReference type="SUPFAM" id="SSF82544">
    <property type="entry name" value="GckA/TtuD-like"/>
    <property type="match status" value="1"/>
</dbReference>
<dbReference type="PANTHER" id="PTHR12227:SF0">
    <property type="entry name" value="GLYCERATE KINASE"/>
    <property type="match status" value="1"/>
</dbReference>
<dbReference type="OrthoDB" id="9766552at2"/>
<dbReference type="InterPro" id="IPR037035">
    <property type="entry name" value="GK-like_C_sf"/>
</dbReference>
<evidence type="ECO:0000313" key="4">
    <source>
        <dbReference type="Proteomes" id="UP000289200"/>
    </source>
</evidence>
<dbReference type="AlphaFoldDB" id="A0A3S4BFX8"/>
<dbReference type="InterPro" id="IPR025286">
    <property type="entry name" value="MOFRL_assoc_dom"/>
</dbReference>
<evidence type="ECO:0000313" key="3">
    <source>
        <dbReference type="EMBL" id="VCU08962.1"/>
    </source>
</evidence>
<organism evidence="3 4">
    <name type="scientific">Rhodoplanes serenus</name>
    <dbReference type="NCBI Taxonomy" id="200615"/>
    <lineage>
        <taxon>Bacteria</taxon>
        <taxon>Pseudomonadati</taxon>
        <taxon>Pseudomonadota</taxon>
        <taxon>Alphaproteobacteria</taxon>
        <taxon>Hyphomicrobiales</taxon>
        <taxon>Nitrobacteraceae</taxon>
        <taxon>Rhodoplanes</taxon>
    </lineage>
</organism>
<dbReference type="Pfam" id="PF13660">
    <property type="entry name" value="DUF4147"/>
    <property type="match status" value="1"/>
</dbReference>
<name>A0A3S4BFX8_9BRAD</name>
<gene>
    <name evidence="3" type="primary">ttuD</name>
    <name evidence="3" type="ORF">RHODGE_RHODGE_02721</name>
</gene>
<feature type="domain" description="MOFRL-associated" evidence="2">
    <location>
        <begin position="9"/>
        <end position="236"/>
    </location>
</feature>
<evidence type="ECO:0000259" key="1">
    <source>
        <dbReference type="Pfam" id="PF05161"/>
    </source>
</evidence>
<sequence length="428" mass="44018">MSPTRDLLMRFYEAAVAAAHPATCLPPELPPPPPDGRLIVLAAGKAAGASVEAVEAHYLDRLGLPAARLAGVAVTRHGHGRPGRVIEVVEAGHPVPDAAGLAGAEKTLQLADSAGPDDLVLVLVSGGASANWIAPAEGITLAAKQAVTRALLRCGANIGEINTVRKHLSRLKGGRLAARAHPARVVTLSISDVPGDDPSVIGSGPTVPDPSTLADARAIVARYGLEIPDEIRQALENPANESPKPGNPAFADLDYRIVARPQAAFEQVEAKIRASGLDCLLLGDRLEGEARTVAAQHAAIAKEFAAQGRRAVILSGGELTVTLRGKGRGGPNQEYVLALAAALDGMPGVAAIAADTDGIDGGGGKADDPAGAYVDETTVARARALGLDPAAFLADNDSTGFFERLGDLLRPGPTCTNINDFRAILVER</sequence>
<dbReference type="InterPro" id="IPR007835">
    <property type="entry name" value="MOFRL"/>
</dbReference>
<feature type="domain" description="MOFRL" evidence="1">
    <location>
        <begin position="312"/>
        <end position="420"/>
    </location>
</feature>
<reference evidence="4" key="1">
    <citation type="submission" date="2018-10" db="EMBL/GenBank/DDBJ databases">
        <authorList>
            <person name="Peiro R."/>
            <person name="Begona"/>
            <person name="Cbmso G."/>
            <person name="Lopez M."/>
            <person name="Gonzalez S."/>
            <person name="Sacristan E."/>
            <person name="Castillo E."/>
        </authorList>
    </citation>
    <scope>NUCLEOTIDE SEQUENCE [LARGE SCALE GENOMIC DNA]</scope>
</reference>
<evidence type="ECO:0000259" key="2">
    <source>
        <dbReference type="Pfam" id="PF13660"/>
    </source>
</evidence>
<dbReference type="Proteomes" id="UP000289200">
    <property type="component" value="Unassembled WGS sequence"/>
</dbReference>
<dbReference type="PANTHER" id="PTHR12227">
    <property type="entry name" value="GLYCERATE KINASE"/>
    <property type="match status" value="1"/>
</dbReference>
<dbReference type="GO" id="GO:0005737">
    <property type="term" value="C:cytoplasm"/>
    <property type="evidence" value="ECO:0007669"/>
    <property type="project" value="TreeGrafter"/>
</dbReference>
<comment type="caution">
    <text evidence="3">The sequence shown here is derived from an EMBL/GenBank/DDBJ whole genome shotgun (WGS) entry which is preliminary data.</text>
</comment>
<dbReference type="Pfam" id="PF05161">
    <property type="entry name" value="MOFRL"/>
    <property type="match status" value="1"/>
</dbReference>
<dbReference type="GO" id="GO:0008887">
    <property type="term" value="F:glycerate kinase activity"/>
    <property type="evidence" value="ECO:0007669"/>
    <property type="project" value="InterPro"/>
</dbReference>
<proteinExistence type="predicted"/>
<dbReference type="InterPro" id="IPR039760">
    <property type="entry name" value="MOFRL_protein"/>
</dbReference>
<accession>A0A3S4BFX8</accession>
<dbReference type="RefSeq" id="WP_129609390.1">
    <property type="nucleotide sequence ID" value="NZ_UWOC01000148.1"/>
</dbReference>